<dbReference type="KEGG" id="uvi:66064175"/>
<feature type="compositionally biased region" description="Low complexity" evidence="6">
    <location>
        <begin position="467"/>
        <end position="477"/>
    </location>
</feature>
<keyword evidence="2 5" id="KW-0645">Protease</keyword>
<dbReference type="Pfam" id="PF00082">
    <property type="entry name" value="Peptidase_S8"/>
    <property type="match status" value="1"/>
</dbReference>
<dbReference type="AlphaFoldDB" id="A0A8E5MGS0"/>
<keyword evidence="4 5" id="KW-0720">Serine protease</keyword>
<evidence type="ECO:0000256" key="2">
    <source>
        <dbReference type="ARBA" id="ARBA00022670"/>
    </source>
</evidence>
<dbReference type="GO" id="GO:0004252">
    <property type="term" value="F:serine-type endopeptidase activity"/>
    <property type="evidence" value="ECO:0007669"/>
    <property type="project" value="UniProtKB-UniRule"/>
</dbReference>
<protein>
    <recommendedName>
        <fullName evidence="7">Peptidase S8/S53 domain-containing protein</fullName>
    </recommendedName>
</protein>
<organism evidence="8 9">
    <name type="scientific">Ustilaginoidea virens</name>
    <name type="common">Rice false smut fungus</name>
    <name type="synonym">Villosiclava virens</name>
    <dbReference type="NCBI Taxonomy" id="1159556"/>
    <lineage>
        <taxon>Eukaryota</taxon>
        <taxon>Fungi</taxon>
        <taxon>Dikarya</taxon>
        <taxon>Ascomycota</taxon>
        <taxon>Pezizomycotina</taxon>
        <taxon>Sordariomycetes</taxon>
        <taxon>Hypocreomycetidae</taxon>
        <taxon>Hypocreales</taxon>
        <taxon>Clavicipitaceae</taxon>
        <taxon>Ustilaginoidea</taxon>
    </lineage>
</organism>
<comment type="similarity">
    <text evidence="1 5">Belongs to the peptidase S8 family.</text>
</comment>
<dbReference type="PROSITE" id="PS00138">
    <property type="entry name" value="SUBTILASE_SER"/>
    <property type="match status" value="1"/>
</dbReference>
<dbReference type="PROSITE" id="PS51892">
    <property type="entry name" value="SUBTILASE"/>
    <property type="match status" value="1"/>
</dbReference>
<dbReference type="Proteomes" id="UP000027002">
    <property type="component" value="Chromosome 3"/>
</dbReference>
<dbReference type="OrthoDB" id="206201at2759"/>
<evidence type="ECO:0000256" key="3">
    <source>
        <dbReference type="ARBA" id="ARBA00022801"/>
    </source>
</evidence>
<keyword evidence="3 5" id="KW-0378">Hydrolase</keyword>
<dbReference type="GO" id="GO:0006508">
    <property type="term" value="P:proteolysis"/>
    <property type="evidence" value="ECO:0007669"/>
    <property type="project" value="UniProtKB-KW"/>
</dbReference>
<dbReference type="PANTHER" id="PTHR43806:SF11">
    <property type="entry name" value="CEREVISIN-RELATED"/>
    <property type="match status" value="1"/>
</dbReference>
<feature type="domain" description="Peptidase S8/S53" evidence="7">
    <location>
        <begin position="180"/>
        <end position="424"/>
    </location>
</feature>
<dbReference type="CDD" id="cd00306">
    <property type="entry name" value="Peptidases_S8_S53"/>
    <property type="match status" value="1"/>
</dbReference>
<reference evidence="8" key="1">
    <citation type="submission" date="2020-03" db="EMBL/GenBank/DDBJ databases">
        <title>A mixture of massive structural variations and highly conserved coding sequences in Ustilaginoidea virens genome.</title>
        <authorList>
            <person name="Zhang K."/>
            <person name="Zhao Z."/>
            <person name="Zhang Z."/>
            <person name="Li Y."/>
            <person name="Hsiang T."/>
            <person name="Sun W."/>
        </authorList>
    </citation>
    <scope>NUCLEOTIDE SEQUENCE</scope>
    <source>
        <strain evidence="8">UV-8b</strain>
    </source>
</reference>
<name>A0A8E5MGS0_USTVR</name>
<keyword evidence="9" id="KW-1185">Reference proteome</keyword>
<feature type="active site" description="Charge relay system" evidence="5">
    <location>
        <position position="189"/>
    </location>
</feature>
<gene>
    <name evidence="8" type="ORF">UV8b_03397</name>
</gene>
<feature type="active site" description="Charge relay system" evidence="5">
    <location>
        <position position="388"/>
    </location>
</feature>
<dbReference type="InterPro" id="IPR000209">
    <property type="entry name" value="Peptidase_S8/S53_dom"/>
</dbReference>
<dbReference type="PANTHER" id="PTHR43806">
    <property type="entry name" value="PEPTIDASE S8"/>
    <property type="match status" value="1"/>
</dbReference>
<accession>A0A8E5MGS0</accession>
<proteinExistence type="inferred from homology"/>
<feature type="active site" description="Charge relay system" evidence="5">
    <location>
        <position position="236"/>
    </location>
</feature>
<evidence type="ECO:0000256" key="4">
    <source>
        <dbReference type="ARBA" id="ARBA00022825"/>
    </source>
</evidence>
<evidence type="ECO:0000259" key="7">
    <source>
        <dbReference type="Pfam" id="PF00082"/>
    </source>
</evidence>
<dbReference type="InterPro" id="IPR036852">
    <property type="entry name" value="Peptidase_S8/S53_dom_sf"/>
</dbReference>
<feature type="region of interest" description="Disordered" evidence="6">
    <location>
        <begin position="1"/>
        <end position="32"/>
    </location>
</feature>
<dbReference type="Gene3D" id="3.40.50.200">
    <property type="entry name" value="Peptidase S8/S53 domain"/>
    <property type="match status" value="1"/>
</dbReference>
<evidence type="ECO:0000313" key="9">
    <source>
        <dbReference type="Proteomes" id="UP000027002"/>
    </source>
</evidence>
<dbReference type="InterPro" id="IPR023828">
    <property type="entry name" value="Peptidase_S8_Ser-AS"/>
</dbReference>
<evidence type="ECO:0000256" key="5">
    <source>
        <dbReference type="PROSITE-ProRule" id="PRU01240"/>
    </source>
</evidence>
<evidence type="ECO:0000256" key="1">
    <source>
        <dbReference type="ARBA" id="ARBA00011073"/>
    </source>
</evidence>
<evidence type="ECO:0000313" key="8">
    <source>
        <dbReference type="EMBL" id="QUC19156.1"/>
    </source>
</evidence>
<dbReference type="SUPFAM" id="SSF52743">
    <property type="entry name" value="Subtilisin-like"/>
    <property type="match status" value="1"/>
</dbReference>
<dbReference type="EMBL" id="CP072755">
    <property type="protein sequence ID" value="QUC19156.1"/>
    <property type="molecule type" value="Genomic_DNA"/>
</dbReference>
<dbReference type="GeneID" id="66064175"/>
<sequence length="589" mass="63228">MDSQRRGVRPATKPSAPGASSGTTPKTPVETALPPVKTADKVNANELQGTKMVDGALMVRLKDDAQGVTQAQRNAHIDRIRALCQQHKKGTGTEYPGIEATMTLVHAYLGRFPPEVIVEIRSSKEVLRVTENALVKSKGLEPCASWAAAKVTLPKEKFAELNQPGNAKWFRDTDRMGKQGQGVTICVVDSEGFYNNDFEDDRIVYSEGGDHRVPQRTGVAGEGPLQDPAIGTNKSHATLVANSACGKEFGIAPKATAWVYSPAKPNLTIHDVLVAFDKIALGKTPGRVILNLSWGASGWAKNGHDMADALAGLVKLGVIPVVGAGNDSAYIGEKCAEWPQNADDVIVVGSTDMDGNVASWSNYGPKVDIYAPGDVPVKNNSERQNGTSFSSPVVAGFLANLLSTEQPDRRFTVADLRDILRNNYSVQTSTWRNPQTAETGTVRTITAFLQRSVVDIPQQKPVADQKPPASSDAQPAPDVERGTLGVSVTKNGYFVQAPLDGKPRFTDQDGLEALLKAVEKKSVSEYASCLKNGIGSSADGRQSWAALKQIRVEYGAPEEQKAKDVFDKIKSRAQTGSLKQTRTCPLNLG</sequence>
<feature type="region of interest" description="Disordered" evidence="6">
    <location>
        <begin position="458"/>
        <end position="482"/>
    </location>
</feature>
<dbReference type="InterPro" id="IPR050131">
    <property type="entry name" value="Peptidase_S8_subtilisin-like"/>
</dbReference>
<evidence type="ECO:0000256" key="6">
    <source>
        <dbReference type="SAM" id="MobiDB-lite"/>
    </source>
</evidence>
<dbReference type="RefSeq" id="XP_042996829.1">
    <property type="nucleotide sequence ID" value="XM_043140895.1"/>
</dbReference>